<sequence>MEFVEFDSAVLFFEDERTFTPVYDTFNLSTQFFEELYE</sequence>
<keyword evidence="2" id="KW-1185">Reference proteome</keyword>
<dbReference type="AlphaFoldDB" id="A0A9P8M038"/>
<organism evidence="1 2">
    <name type="scientific">Spironucleus salmonicida</name>
    <dbReference type="NCBI Taxonomy" id="348837"/>
    <lineage>
        <taxon>Eukaryota</taxon>
        <taxon>Metamonada</taxon>
        <taxon>Diplomonadida</taxon>
        <taxon>Hexamitidae</taxon>
        <taxon>Hexamitinae</taxon>
        <taxon>Spironucleus</taxon>
    </lineage>
</organism>
<evidence type="ECO:0000313" key="1">
    <source>
        <dbReference type="EMBL" id="KAH0577739.1"/>
    </source>
</evidence>
<evidence type="ECO:0000313" key="2">
    <source>
        <dbReference type="Proteomes" id="UP000018208"/>
    </source>
</evidence>
<dbReference type="GeneID" id="94295116"/>
<dbReference type="RefSeq" id="XP_067768512.1">
    <property type="nucleotide sequence ID" value="XM_067905030.1"/>
</dbReference>
<dbReference type="Proteomes" id="UP000018208">
    <property type="component" value="Unassembled WGS sequence"/>
</dbReference>
<protein>
    <submittedName>
        <fullName evidence="1">Uncharacterized protein</fullName>
    </submittedName>
</protein>
<dbReference type="KEGG" id="ssao:94295116"/>
<reference evidence="1 2" key="1">
    <citation type="journal article" date="2014" name="PLoS Genet.">
        <title>The Genome of Spironucleus salmonicida Highlights a Fish Pathogen Adapted to Fluctuating Environments.</title>
        <authorList>
            <person name="Xu F."/>
            <person name="Jerlstrom-Hultqvist J."/>
            <person name="Einarsson E."/>
            <person name="Astvaldsson A."/>
            <person name="Svard S.G."/>
            <person name="Andersson J.O."/>
        </authorList>
    </citation>
    <scope>NUCLEOTIDE SEQUENCE [LARGE SCALE GENOMIC DNA]</scope>
    <source>
        <strain evidence="1 2">ATCC 50377</strain>
    </source>
</reference>
<name>A0A9P8M038_9EUKA</name>
<gene>
    <name evidence="1" type="ORF">SS50377_21093</name>
</gene>
<comment type="caution">
    <text evidence="1">The sequence shown here is derived from an EMBL/GenBank/DDBJ whole genome shotgun (WGS) entry which is preliminary data.</text>
</comment>
<accession>A0A9P8M038</accession>
<proteinExistence type="predicted"/>
<dbReference type="EMBL" id="AUWU02000001">
    <property type="protein sequence ID" value="KAH0577739.1"/>
    <property type="molecule type" value="Genomic_DNA"/>
</dbReference>